<dbReference type="STRING" id="76731.RD2015_3139"/>
<evidence type="ECO:0000313" key="3">
    <source>
        <dbReference type="Proteomes" id="UP000060699"/>
    </source>
</evidence>
<evidence type="ECO:0000259" key="1">
    <source>
        <dbReference type="Pfam" id="PF01738"/>
    </source>
</evidence>
<dbReference type="InterPro" id="IPR029058">
    <property type="entry name" value="AB_hydrolase_fold"/>
</dbReference>
<dbReference type="OrthoDB" id="62567at2"/>
<sequence>MNDPAGLASRLDALMSLLPTSLQAPRFNLTVPQPDGQPGVIDAYLALARQPDAPGVVVLHEMLGVNADMHRICDRLAAQGFHALCPDLYWRQRPRALFSEHDNAQRDAALRLGRSFDADLGTNDLQHIMDWLRQMDGGARKVGCIGYCMGGLLSYRVAACCRSDASVVYYGVGIERFLDEAHTVACPLLIHLAEQDDFIPPTTQDEMARRLQADATALIHTYSNTRHGFARRGGRHFDAAAALLADERSSRFLAQHLHPVPTGVPADAV</sequence>
<name>A0A0U3NGQ5_9BURK</name>
<proteinExistence type="predicted"/>
<evidence type="ECO:0000313" key="2">
    <source>
        <dbReference type="EMBL" id="ALV07600.1"/>
    </source>
</evidence>
<protein>
    <submittedName>
        <fullName evidence="2">Carboxymethylenebutenolidase</fullName>
    </submittedName>
</protein>
<dbReference type="Gene3D" id="3.40.50.1820">
    <property type="entry name" value="alpha/beta hydrolase"/>
    <property type="match status" value="1"/>
</dbReference>
<dbReference type="AlphaFoldDB" id="A0A0U3NGQ5"/>
<reference evidence="2 3" key="1">
    <citation type="submission" date="2015-12" db="EMBL/GenBank/DDBJ databases">
        <title>Complete genome of Roseateles depolymerans KCTC 42856.</title>
        <authorList>
            <person name="Kim K.M."/>
        </authorList>
    </citation>
    <scope>NUCLEOTIDE SEQUENCE [LARGE SCALE GENOMIC DNA]</scope>
    <source>
        <strain evidence="2 3">KCTC 42856</strain>
    </source>
</reference>
<dbReference type="PANTHER" id="PTHR46623">
    <property type="entry name" value="CARBOXYMETHYLENEBUTENOLIDASE-RELATED"/>
    <property type="match status" value="1"/>
</dbReference>
<dbReference type="Proteomes" id="UP000060699">
    <property type="component" value="Chromosome"/>
</dbReference>
<keyword evidence="3" id="KW-1185">Reference proteome</keyword>
<dbReference type="Pfam" id="PF01738">
    <property type="entry name" value="DLH"/>
    <property type="match status" value="1"/>
</dbReference>
<dbReference type="InterPro" id="IPR002925">
    <property type="entry name" value="Dienelactn_hydro"/>
</dbReference>
<dbReference type="KEGG" id="rdp:RD2015_3139"/>
<accession>A0A0U3NGQ5</accession>
<feature type="domain" description="Dienelactone hydrolase" evidence="1">
    <location>
        <begin position="41"/>
        <end position="256"/>
    </location>
</feature>
<dbReference type="PANTHER" id="PTHR46623:SF6">
    <property type="entry name" value="ALPHA_BETA-HYDROLASES SUPERFAMILY PROTEIN"/>
    <property type="match status" value="1"/>
</dbReference>
<gene>
    <name evidence="2" type="ORF">RD2015_3139</name>
</gene>
<dbReference type="EMBL" id="CP013729">
    <property type="protein sequence ID" value="ALV07600.1"/>
    <property type="molecule type" value="Genomic_DNA"/>
</dbReference>
<dbReference type="GO" id="GO:0016787">
    <property type="term" value="F:hydrolase activity"/>
    <property type="evidence" value="ECO:0007669"/>
    <property type="project" value="InterPro"/>
</dbReference>
<dbReference type="SUPFAM" id="SSF53474">
    <property type="entry name" value="alpha/beta-Hydrolases"/>
    <property type="match status" value="1"/>
</dbReference>
<dbReference type="InterPro" id="IPR051049">
    <property type="entry name" value="Dienelactone_hydrolase-like"/>
</dbReference>
<organism evidence="2 3">
    <name type="scientific">Roseateles depolymerans</name>
    <dbReference type="NCBI Taxonomy" id="76731"/>
    <lineage>
        <taxon>Bacteria</taxon>
        <taxon>Pseudomonadati</taxon>
        <taxon>Pseudomonadota</taxon>
        <taxon>Betaproteobacteria</taxon>
        <taxon>Burkholderiales</taxon>
        <taxon>Sphaerotilaceae</taxon>
        <taxon>Roseateles</taxon>
    </lineage>
</organism>